<organism evidence="3 4">
    <name type="scientific">Apodemus speciosus</name>
    <name type="common">Large Japanese field mouse</name>
    <dbReference type="NCBI Taxonomy" id="105296"/>
    <lineage>
        <taxon>Eukaryota</taxon>
        <taxon>Metazoa</taxon>
        <taxon>Chordata</taxon>
        <taxon>Craniata</taxon>
        <taxon>Vertebrata</taxon>
        <taxon>Euteleostomi</taxon>
        <taxon>Mammalia</taxon>
        <taxon>Eutheria</taxon>
        <taxon>Euarchontoglires</taxon>
        <taxon>Glires</taxon>
        <taxon>Rodentia</taxon>
        <taxon>Myomorpha</taxon>
        <taxon>Muroidea</taxon>
        <taxon>Muridae</taxon>
        <taxon>Murinae</taxon>
        <taxon>Apodemus</taxon>
    </lineage>
</organism>
<dbReference type="Gene3D" id="3.30.497.10">
    <property type="entry name" value="Antithrombin, subunit I, domain 2"/>
    <property type="match status" value="1"/>
</dbReference>
<keyword evidence="4" id="KW-1185">Reference proteome</keyword>
<dbReference type="PANTHER" id="PTHR11461:SF40">
    <property type="entry name" value="SERPIN A9"/>
    <property type="match status" value="1"/>
</dbReference>
<dbReference type="Pfam" id="PF00079">
    <property type="entry name" value="Serpin"/>
    <property type="match status" value="1"/>
</dbReference>
<name>A0ABQ0FET5_APOSI</name>
<feature type="domain" description="Serpin" evidence="2">
    <location>
        <begin position="18"/>
        <end position="404"/>
    </location>
</feature>
<dbReference type="Gene3D" id="2.10.310.10">
    <property type="entry name" value="Serpins superfamily"/>
    <property type="match status" value="1"/>
</dbReference>
<dbReference type="InterPro" id="IPR042185">
    <property type="entry name" value="Serpin_sf_2"/>
</dbReference>
<dbReference type="EMBL" id="BAAFST010000012">
    <property type="protein sequence ID" value="GAB1297750.1"/>
    <property type="molecule type" value="Genomic_DNA"/>
</dbReference>
<dbReference type="InterPro" id="IPR036186">
    <property type="entry name" value="Serpin_sf"/>
</dbReference>
<dbReference type="InterPro" id="IPR000215">
    <property type="entry name" value="Serpin_fam"/>
</dbReference>
<protein>
    <submittedName>
        <fullName evidence="3">Serpin A9</fullName>
    </submittedName>
</protein>
<dbReference type="PANTHER" id="PTHR11461">
    <property type="entry name" value="SERINE PROTEASE INHIBITOR, SERPIN"/>
    <property type="match status" value="1"/>
</dbReference>
<evidence type="ECO:0000313" key="3">
    <source>
        <dbReference type="EMBL" id="GAB1297750.1"/>
    </source>
</evidence>
<accession>A0ABQ0FET5</accession>
<evidence type="ECO:0000313" key="4">
    <source>
        <dbReference type="Proteomes" id="UP001623349"/>
    </source>
</evidence>
<dbReference type="Proteomes" id="UP001623349">
    <property type="component" value="Unassembled WGS sequence"/>
</dbReference>
<gene>
    <name evidence="3" type="ORF">APTSU1_001298600</name>
</gene>
<proteinExistence type="inferred from homology"/>
<evidence type="ECO:0000259" key="2">
    <source>
        <dbReference type="SMART" id="SM00093"/>
    </source>
</evidence>
<dbReference type="Gene3D" id="2.30.39.10">
    <property type="entry name" value="Alpha-1-antitrypsin, domain 1"/>
    <property type="match status" value="1"/>
</dbReference>
<reference evidence="3 4" key="1">
    <citation type="submission" date="2024-08" db="EMBL/GenBank/DDBJ databases">
        <title>The draft genome of Apodemus speciosus.</title>
        <authorList>
            <person name="Nabeshima K."/>
            <person name="Suzuki S."/>
            <person name="Onuma M."/>
        </authorList>
    </citation>
    <scope>NUCLEOTIDE SEQUENCE [LARGE SCALE GENOMIC DNA]</scope>
    <source>
        <strain evidence="3">IB14-021</strain>
    </source>
</reference>
<dbReference type="InterPro" id="IPR042178">
    <property type="entry name" value="Serpin_sf_1"/>
</dbReference>
<sequence length="407" mass="45292">MKSNPASQVAPSNTKFAFFLYQRLAQESPGQNILFSPVSISTSLAMLSLGARSATKTQILRSLGFNITHMLEPTIHMGFEYLVRSLNECHKGRDLRMGSVLFIRKELQLQARFLDRVKKLYGTKVFSEDFSNTVTAQAQINSYVEKETRGKVVDVIQDLDSQTAMVLVNHIFFKANWTQPFSAANTNKSFPFLLSKGTTVHVPMMHQTELFAFGVDRELGCSVLQMDYRGDATAFFVLPGKGKMRQLERSLSARRLRKWSRSLQKNGNRLLEGELAHLGGSETDQPGALGLGWIKVLIPKFSISASYNLETILPKMGIRDAFNSNADFSGITKTHFLQVSKAAHKAVLDVSEEGTEAAAATTTKLIVRSRDTPSSVIAFKEPFLILLLDKNTESILFLGKVENPSKM</sequence>
<dbReference type="InterPro" id="IPR023796">
    <property type="entry name" value="Serpin_dom"/>
</dbReference>
<comment type="caution">
    <text evidence="3">The sequence shown here is derived from an EMBL/GenBank/DDBJ whole genome shotgun (WGS) entry which is preliminary data.</text>
</comment>
<comment type="similarity">
    <text evidence="1">Belongs to the serpin family.</text>
</comment>
<dbReference type="SMART" id="SM00093">
    <property type="entry name" value="SERPIN"/>
    <property type="match status" value="1"/>
</dbReference>
<dbReference type="SUPFAM" id="SSF56574">
    <property type="entry name" value="Serpins"/>
    <property type="match status" value="1"/>
</dbReference>
<evidence type="ECO:0000256" key="1">
    <source>
        <dbReference type="RuleBase" id="RU000411"/>
    </source>
</evidence>